<reference evidence="10" key="1">
    <citation type="submission" date="2012-12" db="EMBL/GenBank/DDBJ databases">
        <title>Identification and characterization of a phenylalanine ammonia-lyase gene family in Isatis indigotica Fort.</title>
        <authorList>
            <person name="Liu Q."/>
            <person name="Chen J."/>
            <person name="Zhou X."/>
            <person name="Di P."/>
            <person name="Xiao Y."/>
            <person name="Xuan H."/>
            <person name="Zhang L."/>
            <person name="Chen W."/>
        </authorList>
    </citation>
    <scope>NUCLEOTIDE SEQUENCE</scope>
    <source>
        <tissue evidence="10">Salivary gland</tissue>
    </source>
</reference>
<dbReference type="GO" id="GO:0047545">
    <property type="term" value="F:(S)-2-hydroxyglutarate dehydrogenase activity"/>
    <property type="evidence" value="ECO:0007669"/>
    <property type="project" value="UniProtKB-EC"/>
</dbReference>
<evidence type="ECO:0000256" key="2">
    <source>
        <dbReference type="ARBA" id="ARBA00022630"/>
    </source>
</evidence>
<evidence type="ECO:0000313" key="10">
    <source>
        <dbReference type="EMBL" id="JAA68260.1"/>
    </source>
</evidence>
<keyword evidence="2" id="KW-0285">Flavoprotein</keyword>
<comment type="similarity">
    <text evidence="6">Belongs to the L2HGDH family.</text>
</comment>
<dbReference type="Gene3D" id="3.50.50.60">
    <property type="entry name" value="FAD/NAD(P)-binding domain"/>
    <property type="match status" value="1"/>
</dbReference>
<dbReference type="AlphaFoldDB" id="A0A0K8RAU5"/>
<dbReference type="EC" id="1.1.99.2" evidence="7"/>
<evidence type="ECO:0000256" key="8">
    <source>
        <dbReference type="ARBA" id="ARBA00041137"/>
    </source>
</evidence>
<organism evidence="10">
    <name type="scientific">Ixodes ricinus</name>
    <name type="common">Common tick</name>
    <name type="synonym">Acarus ricinus</name>
    <dbReference type="NCBI Taxonomy" id="34613"/>
    <lineage>
        <taxon>Eukaryota</taxon>
        <taxon>Metazoa</taxon>
        <taxon>Ecdysozoa</taxon>
        <taxon>Arthropoda</taxon>
        <taxon>Chelicerata</taxon>
        <taxon>Arachnida</taxon>
        <taxon>Acari</taxon>
        <taxon>Parasitiformes</taxon>
        <taxon>Ixodida</taxon>
        <taxon>Ixodoidea</taxon>
        <taxon>Ixodidae</taxon>
        <taxon>Ixodinae</taxon>
        <taxon>Ixodes</taxon>
    </lineage>
</organism>
<evidence type="ECO:0000256" key="5">
    <source>
        <dbReference type="ARBA" id="ARBA00036066"/>
    </source>
</evidence>
<protein>
    <recommendedName>
        <fullName evidence="8">L-2-hydroxyglutarate dehydrogenase, mitochondrial</fullName>
        <ecNumber evidence="7">1.1.99.2</ecNumber>
    </recommendedName>
</protein>
<comment type="cofactor">
    <cofactor evidence="1">
        <name>FAD</name>
        <dbReference type="ChEBI" id="CHEBI:57692"/>
    </cofactor>
</comment>
<sequence length="130" mass="14022">MAALSASRSVVSCCFRKLRVLDVCCKNSRSRLDVNHLTTLSLRCLSSTRGAEKEYDVAIVGGGIVGVATARELVRRHPKLKFAIIEKENKLAAHQSGHNSGVIHAGIYYAPGSTTKTKISAWRGTVVTPT</sequence>
<evidence type="ECO:0000256" key="7">
    <source>
        <dbReference type="ARBA" id="ARBA00038878"/>
    </source>
</evidence>
<dbReference type="InterPro" id="IPR036188">
    <property type="entry name" value="FAD/NAD-bd_sf"/>
</dbReference>
<name>A0A0K8RAU5_IXORI</name>
<dbReference type="Pfam" id="PF01266">
    <property type="entry name" value="DAO"/>
    <property type="match status" value="1"/>
</dbReference>
<keyword evidence="4" id="KW-0560">Oxidoreductase</keyword>
<evidence type="ECO:0000259" key="9">
    <source>
        <dbReference type="Pfam" id="PF01266"/>
    </source>
</evidence>
<evidence type="ECO:0000256" key="4">
    <source>
        <dbReference type="ARBA" id="ARBA00023002"/>
    </source>
</evidence>
<feature type="domain" description="FAD dependent oxidoreductase" evidence="9">
    <location>
        <begin position="56"/>
        <end position="112"/>
    </location>
</feature>
<accession>A0A0K8RAU5</accession>
<dbReference type="InterPro" id="IPR006076">
    <property type="entry name" value="FAD-dep_OxRdtase"/>
</dbReference>
<proteinExistence type="evidence at transcript level"/>
<dbReference type="EMBL" id="GADI01005548">
    <property type="protein sequence ID" value="JAA68260.1"/>
    <property type="molecule type" value="mRNA"/>
</dbReference>
<evidence type="ECO:0000256" key="6">
    <source>
        <dbReference type="ARBA" id="ARBA00037941"/>
    </source>
</evidence>
<keyword evidence="3" id="KW-0274">FAD</keyword>
<dbReference type="PANTHER" id="PTHR43104">
    <property type="entry name" value="L-2-HYDROXYGLUTARATE DEHYDROGENASE, MITOCHONDRIAL"/>
    <property type="match status" value="1"/>
</dbReference>
<dbReference type="PANTHER" id="PTHR43104:SF2">
    <property type="entry name" value="L-2-HYDROXYGLUTARATE DEHYDROGENASE, MITOCHONDRIAL"/>
    <property type="match status" value="1"/>
</dbReference>
<evidence type="ECO:0000256" key="1">
    <source>
        <dbReference type="ARBA" id="ARBA00001974"/>
    </source>
</evidence>
<evidence type="ECO:0000256" key="3">
    <source>
        <dbReference type="ARBA" id="ARBA00022827"/>
    </source>
</evidence>
<comment type="catalytic activity">
    <reaction evidence="5">
        <text>(S)-2-hydroxyglutarate + A = 2-oxoglutarate + AH2</text>
        <dbReference type="Rhea" id="RHEA:21252"/>
        <dbReference type="ChEBI" id="CHEBI:13193"/>
        <dbReference type="ChEBI" id="CHEBI:16782"/>
        <dbReference type="ChEBI" id="CHEBI:16810"/>
        <dbReference type="ChEBI" id="CHEBI:17499"/>
        <dbReference type="EC" id="1.1.99.2"/>
    </reaction>
</comment>
<dbReference type="SUPFAM" id="SSF51905">
    <property type="entry name" value="FAD/NAD(P)-binding domain"/>
    <property type="match status" value="1"/>
</dbReference>